<dbReference type="PATRIC" id="fig|765698.3.peg.2747"/>
<evidence type="ECO:0000313" key="3">
    <source>
        <dbReference type="Proteomes" id="UP000007471"/>
    </source>
</evidence>
<organism evidence="2 3">
    <name type="scientific">Mesorhizobium ciceri biovar biserrulae (strain HAMBI 2942 / LMG 23838 / WSM1271)</name>
    <dbReference type="NCBI Taxonomy" id="765698"/>
    <lineage>
        <taxon>Bacteria</taxon>
        <taxon>Pseudomonadati</taxon>
        <taxon>Pseudomonadota</taxon>
        <taxon>Alphaproteobacteria</taxon>
        <taxon>Hyphomicrobiales</taxon>
        <taxon>Phyllobacteriaceae</taxon>
        <taxon>Mesorhizobium</taxon>
    </lineage>
</organism>
<evidence type="ECO:0000313" key="2">
    <source>
        <dbReference type="EMBL" id="ADV11425.1"/>
    </source>
</evidence>
<dbReference type="eggNOG" id="ENOG503070J">
    <property type="taxonomic scope" value="Bacteria"/>
</dbReference>
<dbReference type="AlphaFoldDB" id="E8TK53"/>
<name>E8TK53_MESCW</name>
<dbReference type="HOGENOM" id="CLU_993240_0_0_5"/>
<dbReference type="OrthoDB" id="964913at2"/>
<protein>
    <submittedName>
        <fullName evidence="2">SH3 type 3 domain protein</fullName>
    </submittedName>
</protein>
<dbReference type="Proteomes" id="UP000007471">
    <property type="component" value="Chromosome"/>
</dbReference>
<dbReference type="EMBL" id="CP002447">
    <property type="protein sequence ID" value="ADV11425.1"/>
    <property type="molecule type" value="Genomic_DNA"/>
</dbReference>
<gene>
    <name evidence="2" type="ordered locus">Mesci_2277</name>
</gene>
<dbReference type="KEGG" id="mci:Mesci_2277"/>
<feature type="region of interest" description="Disordered" evidence="1">
    <location>
        <begin position="101"/>
        <end position="163"/>
    </location>
</feature>
<proteinExistence type="predicted"/>
<dbReference type="Gene3D" id="2.30.30.40">
    <property type="entry name" value="SH3 Domains"/>
    <property type="match status" value="1"/>
</dbReference>
<sequence>MTAWPVIAPAMAEEMAQEAPELVISVVTGLAPDDLLKVRTTASPVATVEARLSSGDMVTNLGCNDINGYKWCKVESTGKEKLSGWAPARYLIPLNPNPYVEGEPRPAGAPVVASTGSGAEQASAPDQSQAIGSANSPQVAPPDLTARLGGAGPAAESTSKSPEEIGHAAMQDAYLLALAAPDVPLDSAPTPASGPEIPCARYVGQPMERCKVSVVHSADKANITVTWPDGGTRIISFRAGQPAGSDAPGDFRFTREGSLNMIRVGVSERFEITDQLALGN</sequence>
<evidence type="ECO:0000256" key="1">
    <source>
        <dbReference type="SAM" id="MobiDB-lite"/>
    </source>
</evidence>
<accession>E8TK53</accession>
<feature type="compositionally biased region" description="Polar residues" evidence="1">
    <location>
        <begin position="114"/>
        <end position="138"/>
    </location>
</feature>
<reference evidence="3" key="1">
    <citation type="submission" date="2011-01" db="EMBL/GenBank/DDBJ databases">
        <title>Complete sequence of chromosome of Mesorhizobium ciceri bv. biserrulae WSM1271.</title>
        <authorList>
            <person name="Lucas S."/>
            <person name="Copeland A."/>
            <person name="Lapidus A."/>
            <person name="Cheng J.-F."/>
            <person name="Goodwin L."/>
            <person name="Pitluck S."/>
            <person name="Teshima H."/>
            <person name="Detter J.C."/>
            <person name="Han C."/>
            <person name="Tapia R."/>
            <person name="Land M."/>
            <person name="Hauser L."/>
            <person name="Kyrpides N."/>
            <person name="Ivanova N."/>
            <person name="Nandasena K."/>
            <person name="Reeve W.G."/>
            <person name="Howieson J.G."/>
            <person name="O'Hara G."/>
            <person name="Tiwari R.P."/>
            <person name="Woyke T."/>
        </authorList>
    </citation>
    <scope>NUCLEOTIDE SEQUENCE [LARGE SCALE GENOMIC DNA]</scope>
    <source>
        <strain evidence="3">HAMBI 2942 / LMG 23838 / WSM1271</strain>
    </source>
</reference>